<reference evidence="7 8" key="1">
    <citation type="submission" date="2014-11" db="EMBL/GenBank/DDBJ databases">
        <authorList>
            <person name="Zhu J."/>
            <person name="Qi W."/>
            <person name="Song R."/>
        </authorList>
    </citation>
    <scope>NUCLEOTIDE SEQUENCE [LARGE SCALE GENOMIC DNA]</scope>
</reference>
<dbReference type="EMBL" id="CDMY01000859">
    <property type="protein sequence ID" value="CEM35654.1"/>
    <property type="molecule type" value="Genomic_DNA"/>
</dbReference>
<dbReference type="Gene3D" id="2.40.160.50">
    <property type="entry name" value="membrane protein fhac: a member of the omp85/tpsb transporter family"/>
    <property type="match status" value="1"/>
</dbReference>
<dbReference type="Proteomes" id="UP000041254">
    <property type="component" value="Unassembled WGS sequence"/>
</dbReference>
<dbReference type="Pfam" id="PF01103">
    <property type="entry name" value="Omp85"/>
    <property type="match status" value="1"/>
</dbReference>
<dbReference type="PhylomeDB" id="A0A0G4GXS5"/>
<gene>
    <name evidence="7" type="ORF">Vbra_896</name>
</gene>
<accession>A0A0G4GXS5</accession>
<protein>
    <recommendedName>
        <fullName evidence="6">Bacterial surface antigen (D15) domain-containing protein</fullName>
    </recommendedName>
</protein>
<evidence type="ECO:0000313" key="8">
    <source>
        <dbReference type="Proteomes" id="UP000041254"/>
    </source>
</evidence>
<dbReference type="GO" id="GO:0005741">
    <property type="term" value="C:mitochondrial outer membrane"/>
    <property type="evidence" value="ECO:0007669"/>
    <property type="project" value="UniProtKB-SubCell"/>
</dbReference>
<dbReference type="VEuPathDB" id="CryptoDB:Vbra_896"/>
<sequence>MSESDAGEGASVLDQLDLDGEVNEVTVRFEGLRRVDSKVLYSECHPIFEARTVGELLAKVVQAQNTFNSFGLFRRQSVELSTPQGGARGDVEVTFHVEEQKYDIAVGVQMDHRRKPTMELTATIPSVFSTLQSFSLKSSYTNSKSHEILGRLSFPRLFGRYLMNTKWFGELSGGVTFSDYSRFSSYREKLLPLDFRVRSQDGRQAVGLHLGLRDILPDKDAGRSASYAVLCSRLRSLKSSVKYEYTDDRTQDVAAGGMPVDGHTRHMALEYAGLLGDVRYVRAEAGLSFYRSLLPDRDRLVLNASVSGGALYPIGTDASPIQDRFYLGEGAGAPTYLKGFAYRGVGPADPCICPKPGSSLVAPAAAAAAGESKGGKAISTKLRREYDYVGGNVFYGASALLSYLPPFNVTQNIGLRVIGFTQAGNVVEDLSRASLSRLFQETRVSSGVGFTVPLPVIPGVLEVTYAWPWRRYTSDALEKFQIGVRLRLPGAR</sequence>
<evidence type="ECO:0000256" key="3">
    <source>
        <dbReference type="ARBA" id="ARBA00022452"/>
    </source>
</evidence>
<dbReference type="OMA" id="MIGTNVN"/>
<evidence type="ECO:0000256" key="2">
    <source>
        <dbReference type="ARBA" id="ARBA00010913"/>
    </source>
</evidence>
<feature type="domain" description="Bacterial surface antigen (D15)" evidence="6">
    <location>
        <begin position="117"/>
        <end position="484"/>
    </location>
</feature>
<dbReference type="InterPro" id="IPR039910">
    <property type="entry name" value="D15-like"/>
</dbReference>
<dbReference type="OrthoDB" id="1724197at2759"/>
<organism evidence="7 8">
    <name type="scientific">Vitrella brassicaformis (strain CCMP3155)</name>
    <dbReference type="NCBI Taxonomy" id="1169540"/>
    <lineage>
        <taxon>Eukaryota</taxon>
        <taxon>Sar</taxon>
        <taxon>Alveolata</taxon>
        <taxon>Colpodellida</taxon>
        <taxon>Vitrellaceae</taxon>
        <taxon>Vitrella</taxon>
    </lineage>
</organism>
<dbReference type="PANTHER" id="PTHR12815">
    <property type="entry name" value="SORTING AND ASSEMBLY MACHINERY SAMM50 PROTEIN FAMILY MEMBER"/>
    <property type="match status" value="1"/>
</dbReference>
<proteinExistence type="inferred from homology"/>
<evidence type="ECO:0000256" key="1">
    <source>
        <dbReference type="ARBA" id="ARBA00004374"/>
    </source>
</evidence>
<keyword evidence="8" id="KW-1185">Reference proteome</keyword>
<dbReference type="STRING" id="1169540.A0A0G4GXS5"/>
<name>A0A0G4GXS5_VITBC</name>
<dbReference type="InterPro" id="IPR000184">
    <property type="entry name" value="Bac_surfAg_D15"/>
</dbReference>
<dbReference type="AlphaFoldDB" id="A0A0G4GXS5"/>
<comment type="subcellular location">
    <subcellularLocation>
        <location evidence="1">Mitochondrion outer membrane</location>
        <topology evidence="1">Multi-pass membrane protein</topology>
    </subcellularLocation>
</comment>
<dbReference type="PANTHER" id="PTHR12815:SF18">
    <property type="entry name" value="SORTING AND ASSEMBLY MACHINERY COMPONENT 50 HOMOLOG"/>
    <property type="match status" value="1"/>
</dbReference>
<keyword evidence="3" id="KW-1134">Transmembrane beta strand</keyword>
<evidence type="ECO:0000256" key="5">
    <source>
        <dbReference type="ARBA" id="ARBA00023136"/>
    </source>
</evidence>
<comment type="similarity">
    <text evidence="2">Belongs to the SAM50/omp85 family.</text>
</comment>
<evidence type="ECO:0000256" key="4">
    <source>
        <dbReference type="ARBA" id="ARBA00022692"/>
    </source>
</evidence>
<keyword evidence="5" id="KW-0472">Membrane</keyword>
<keyword evidence="4" id="KW-0812">Transmembrane</keyword>
<evidence type="ECO:0000259" key="6">
    <source>
        <dbReference type="Pfam" id="PF01103"/>
    </source>
</evidence>
<dbReference type="InParanoid" id="A0A0G4GXS5"/>
<evidence type="ECO:0000313" key="7">
    <source>
        <dbReference type="EMBL" id="CEM35654.1"/>
    </source>
</evidence>